<sequence length="276" mass="30772">MLNSYDHLIHAFDLAIGSQSTQHLLDQGKALGHRSLLRLVIAACLPFHVSNPHTNLQSHVSKSITSEPSVKNSHQIDRQRFSSFVGLASDAILQACLLILSVAHSGDGISTAELSDYQKLFECIRDIQEGTMQLIHLSELPPDHAAIGFASKIIDDSINRAPTQWTSSFESTKMSLQPLRDSHDISRWEGLVLLWNLCCPPWYKDLHLVALVAQLETLCETNWSLLDNDLRAIYYEIVASLKITQEISTQCPDITWLTEKLKEQISAAKAENSGSM</sequence>
<name>A0ACC0ERZ2_9BASI</name>
<protein>
    <submittedName>
        <fullName evidence="1">Uncharacterized protein</fullName>
    </submittedName>
</protein>
<comment type="caution">
    <text evidence="1">The sequence shown here is derived from an EMBL/GenBank/DDBJ whole genome shotgun (WGS) entry which is preliminary data.</text>
</comment>
<accession>A0ACC0ERZ2</accession>
<proteinExistence type="predicted"/>
<dbReference type="Proteomes" id="UP001060170">
    <property type="component" value="Chromosome 4"/>
</dbReference>
<dbReference type="EMBL" id="CM045868">
    <property type="protein sequence ID" value="KAI7957599.1"/>
    <property type="molecule type" value="Genomic_DNA"/>
</dbReference>
<keyword evidence="2" id="KW-1185">Reference proteome</keyword>
<organism evidence="1 2">
    <name type="scientific">Puccinia striiformis f. sp. tritici</name>
    <dbReference type="NCBI Taxonomy" id="168172"/>
    <lineage>
        <taxon>Eukaryota</taxon>
        <taxon>Fungi</taxon>
        <taxon>Dikarya</taxon>
        <taxon>Basidiomycota</taxon>
        <taxon>Pucciniomycotina</taxon>
        <taxon>Pucciniomycetes</taxon>
        <taxon>Pucciniales</taxon>
        <taxon>Pucciniaceae</taxon>
        <taxon>Puccinia</taxon>
    </lineage>
</organism>
<reference evidence="1 2" key="3">
    <citation type="journal article" date="2022" name="Microbiol. Spectr.">
        <title>Folding features and dynamics of 3D genome architecture in plant fungal pathogens.</title>
        <authorList>
            <person name="Xia C."/>
        </authorList>
    </citation>
    <scope>NUCLEOTIDE SEQUENCE [LARGE SCALE GENOMIC DNA]</scope>
    <source>
        <strain evidence="1 2">93-210</strain>
    </source>
</reference>
<reference evidence="2" key="2">
    <citation type="journal article" date="2018" name="Mol. Plant Microbe Interact.">
        <title>Genome sequence resources for the wheat stripe rust pathogen (Puccinia striiformis f. sp. tritici) and the barley stripe rust pathogen (Puccinia striiformis f. sp. hordei).</title>
        <authorList>
            <person name="Xia C."/>
            <person name="Wang M."/>
            <person name="Yin C."/>
            <person name="Cornejo O.E."/>
            <person name="Hulbert S.H."/>
            <person name="Chen X."/>
        </authorList>
    </citation>
    <scope>NUCLEOTIDE SEQUENCE [LARGE SCALE GENOMIC DNA]</scope>
    <source>
        <strain evidence="2">93-210</strain>
    </source>
</reference>
<gene>
    <name evidence="1" type="ORF">MJO28_004694</name>
</gene>
<evidence type="ECO:0000313" key="1">
    <source>
        <dbReference type="EMBL" id="KAI7957599.1"/>
    </source>
</evidence>
<evidence type="ECO:0000313" key="2">
    <source>
        <dbReference type="Proteomes" id="UP001060170"/>
    </source>
</evidence>
<reference evidence="2" key="1">
    <citation type="journal article" date="2018" name="BMC Genomics">
        <title>Genomic insights into host adaptation between the wheat stripe rust pathogen (Puccinia striiformis f. sp. tritici) and the barley stripe rust pathogen (Puccinia striiformis f. sp. hordei).</title>
        <authorList>
            <person name="Xia C."/>
            <person name="Wang M."/>
            <person name="Yin C."/>
            <person name="Cornejo O.E."/>
            <person name="Hulbert S.H."/>
            <person name="Chen X."/>
        </authorList>
    </citation>
    <scope>NUCLEOTIDE SEQUENCE [LARGE SCALE GENOMIC DNA]</scope>
    <source>
        <strain evidence="2">93-210</strain>
    </source>
</reference>